<keyword evidence="2" id="KW-0444">Lipid biosynthesis</keyword>
<keyword evidence="4 10" id="KW-0812">Transmembrane</keyword>
<dbReference type="Pfam" id="PF02660">
    <property type="entry name" value="G3P_acyltransf"/>
    <property type="match status" value="1"/>
</dbReference>
<keyword evidence="9" id="KW-1208">Phospholipid metabolism</keyword>
<sequence length="206" mass="22429">MIIFLFLVLIACYLLGSVPSGYLIGKAFKGIDIRDFGSGNIGFTNVLRAIGTFPALIVLIIDITKGIISVYLGFFLGQLMGIDWQVMGGISGLASIVGHNWPIFLKFKGGKGVAVTAGVFLALTPIPFLLSLLVMVGIIALTRYVSLGSIMAAGSLPFFVFWLRNNARLYLFLSVIAALFILFKHRNNIQRLLRSKESKIGEKVKA</sequence>
<protein>
    <submittedName>
        <fullName evidence="11">Uncharacterized protein</fullName>
    </submittedName>
</protein>
<evidence type="ECO:0000256" key="8">
    <source>
        <dbReference type="ARBA" id="ARBA00023209"/>
    </source>
</evidence>
<feature type="transmembrane region" description="Helical" evidence="10">
    <location>
        <begin position="117"/>
        <end position="137"/>
    </location>
</feature>
<evidence type="ECO:0000256" key="5">
    <source>
        <dbReference type="ARBA" id="ARBA00022989"/>
    </source>
</evidence>
<dbReference type="PANTHER" id="PTHR30309:SF0">
    <property type="entry name" value="GLYCEROL-3-PHOSPHATE ACYLTRANSFERASE-RELATED"/>
    <property type="match status" value="1"/>
</dbReference>
<dbReference type="GO" id="GO:0043772">
    <property type="term" value="F:acyl-phosphate glycerol-3-phosphate acyltransferase activity"/>
    <property type="evidence" value="ECO:0007669"/>
    <property type="project" value="InterPro"/>
</dbReference>
<keyword evidence="6" id="KW-0443">Lipid metabolism</keyword>
<gene>
    <name evidence="11" type="ORF">LCGC14_1684160</name>
</gene>
<reference evidence="11" key="1">
    <citation type="journal article" date="2015" name="Nature">
        <title>Complex archaea that bridge the gap between prokaryotes and eukaryotes.</title>
        <authorList>
            <person name="Spang A."/>
            <person name="Saw J.H."/>
            <person name="Jorgensen S.L."/>
            <person name="Zaremba-Niedzwiedzka K."/>
            <person name="Martijn J."/>
            <person name="Lind A.E."/>
            <person name="van Eijk R."/>
            <person name="Schleper C."/>
            <person name="Guy L."/>
            <person name="Ettema T.J."/>
        </authorList>
    </citation>
    <scope>NUCLEOTIDE SEQUENCE</scope>
</reference>
<evidence type="ECO:0000256" key="1">
    <source>
        <dbReference type="ARBA" id="ARBA00022475"/>
    </source>
</evidence>
<evidence type="ECO:0000256" key="7">
    <source>
        <dbReference type="ARBA" id="ARBA00023136"/>
    </source>
</evidence>
<evidence type="ECO:0000256" key="3">
    <source>
        <dbReference type="ARBA" id="ARBA00022679"/>
    </source>
</evidence>
<dbReference type="AlphaFoldDB" id="A0A0F9HN94"/>
<evidence type="ECO:0000313" key="11">
    <source>
        <dbReference type="EMBL" id="KKM16607.1"/>
    </source>
</evidence>
<name>A0A0F9HN94_9ZZZZ</name>
<dbReference type="GO" id="GO:0008654">
    <property type="term" value="P:phospholipid biosynthetic process"/>
    <property type="evidence" value="ECO:0007669"/>
    <property type="project" value="UniProtKB-KW"/>
</dbReference>
<dbReference type="GO" id="GO:0005886">
    <property type="term" value="C:plasma membrane"/>
    <property type="evidence" value="ECO:0007669"/>
    <property type="project" value="InterPro"/>
</dbReference>
<keyword evidence="8" id="KW-0594">Phospholipid biosynthesis</keyword>
<evidence type="ECO:0000256" key="9">
    <source>
        <dbReference type="ARBA" id="ARBA00023264"/>
    </source>
</evidence>
<dbReference type="PANTHER" id="PTHR30309">
    <property type="entry name" value="INNER MEMBRANE PROTEIN YGIH"/>
    <property type="match status" value="1"/>
</dbReference>
<keyword evidence="7 10" id="KW-0472">Membrane</keyword>
<keyword evidence="3" id="KW-0808">Transferase</keyword>
<dbReference type="HAMAP" id="MF_01043">
    <property type="entry name" value="PlsY"/>
    <property type="match status" value="1"/>
</dbReference>
<dbReference type="InterPro" id="IPR003811">
    <property type="entry name" value="G3P_acylTferase_PlsY"/>
</dbReference>
<accession>A0A0F9HN94</accession>
<dbReference type="SMART" id="SM01207">
    <property type="entry name" value="G3P_acyltransf"/>
    <property type="match status" value="1"/>
</dbReference>
<evidence type="ECO:0000256" key="10">
    <source>
        <dbReference type="SAM" id="Phobius"/>
    </source>
</evidence>
<keyword evidence="1" id="KW-1003">Cell membrane</keyword>
<proteinExistence type="inferred from homology"/>
<dbReference type="EMBL" id="LAZR01014637">
    <property type="protein sequence ID" value="KKM16607.1"/>
    <property type="molecule type" value="Genomic_DNA"/>
</dbReference>
<evidence type="ECO:0000256" key="4">
    <source>
        <dbReference type="ARBA" id="ARBA00022692"/>
    </source>
</evidence>
<dbReference type="NCBIfam" id="TIGR00023">
    <property type="entry name" value="glycerol-3-phosphate 1-O-acyltransferase PlsY"/>
    <property type="match status" value="1"/>
</dbReference>
<organism evidence="11">
    <name type="scientific">marine sediment metagenome</name>
    <dbReference type="NCBI Taxonomy" id="412755"/>
    <lineage>
        <taxon>unclassified sequences</taxon>
        <taxon>metagenomes</taxon>
        <taxon>ecological metagenomes</taxon>
    </lineage>
</organism>
<evidence type="ECO:0000256" key="2">
    <source>
        <dbReference type="ARBA" id="ARBA00022516"/>
    </source>
</evidence>
<feature type="transmembrane region" description="Helical" evidence="10">
    <location>
        <begin position="49"/>
        <end position="74"/>
    </location>
</feature>
<evidence type="ECO:0000256" key="6">
    <source>
        <dbReference type="ARBA" id="ARBA00023098"/>
    </source>
</evidence>
<comment type="caution">
    <text evidence="11">The sequence shown here is derived from an EMBL/GenBank/DDBJ whole genome shotgun (WGS) entry which is preliminary data.</text>
</comment>
<feature type="transmembrane region" description="Helical" evidence="10">
    <location>
        <begin position="144"/>
        <end position="163"/>
    </location>
</feature>
<keyword evidence="5 10" id="KW-1133">Transmembrane helix</keyword>
<feature type="transmembrane region" description="Helical" evidence="10">
    <location>
        <begin position="169"/>
        <end position="185"/>
    </location>
</feature>